<dbReference type="Pfam" id="PF05425">
    <property type="entry name" value="CopD"/>
    <property type="match status" value="1"/>
</dbReference>
<feature type="non-terminal residue" evidence="8">
    <location>
        <position position="181"/>
    </location>
</feature>
<sequence length="181" mass="18783">GGSDHEQAINSLGLHLVGVCLWLGGLIALTVGGTAFGKDTAAVLERFSTLAGFAFILVVASGIINAAIRIDLPAGLASPYGVLLLGKTAAALVLGAIGLLHRRRILPQLSLKPGPGTHTRLLWRFIVVELLIMGAASGLAAALSRTPPPGGEDIRPTLTPAEILTGYLLPPELTAERWFTV</sequence>
<dbReference type="RefSeq" id="WP_168489489.1">
    <property type="nucleotide sequence ID" value="NZ_JAAZSQ010000105.1"/>
</dbReference>
<feature type="domain" description="Copper resistance protein D" evidence="7">
    <location>
        <begin position="42"/>
        <end position="143"/>
    </location>
</feature>
<feature type="transmembrane region" description="Helical" evidence="6">
    <location>
        <begin position="121"/>
        <end position="143"/>
    </location>
</feature>
<dbReference type="InterPro" id="IPR008457">
    <property type="entry name" value="Cu-R_CopD_dom"/>
</dbReference>
<comment type="subcellular location">
    <subcellularLocation>
        <location evidence="1">Cell membrane</location>
        <topology evidence="1">Multi-pass membrane protein</topology>
    </subcellularLocation>
</comment>
<keyword evidence="3 6" id="KW-0812">Transmembrane</keyword>
<evidence type="ECO:0000256" key="4">
    <source>
        <dbReference type="ARBA" id="ARBA00022989"/>
    </source>
</evidence>
<evidence type="ECO:0000256" key="6">
    <source>
        <dbReference type="SAM" id="Phobius"/>
    </source>
</evidence>
<feature type="transmembrane region" description="Helical" evidence="6">
    <location>
        <begin position="12"/>
        <end position="35"/>
    </location>
</feature>
<evidence type="ECO:0000256" key="1">
    <source>
        <dbReference type="ARBA" id="ARBA00004651"/>
    </source>
</evidence>
<evidence type="ECO:0000259" key="7">
    <source>
        <dbReference type="Pfam" id="PF05425"/>
    </source>
</evidence>
<dbReference type="PANTHER" id="PTHR34820">
    <property type="entry name" value="INNER MEMBRANE PROTEIN YEBZ"/>
    <property type="match status" value="1"/>
</dbReference>
<keyword evidence="2" id="KW-1003">Cell membrane</keyword>
<comment type="caution">
    <text evidence="8">The sequence shown here is derived from an EMBL/GenBank/DDBJ whole genome shotgun (WGS) entry which is preliminary data.</text>
</comment>
<dbReference type="GO" id="GO:0005886">
    <property type="term" value="C:plasma membrane"/>
    <property type="evidence" value="ECO:0007669"/>
    <property type="project" value="UniProtKB-SubCell"/>
</dbReference>
<feature type="transmembrane region" description="Helical" evidence="6">
    <location>
        <begin position="80"/>
        <end position="100"/>
    </location>
</feature>
<dbReference type="GO" id="GO:0006825">
    <property type="term" value="P:copper ion transport"/>
    <property type="evidence" value="ECO:0007669"/>
    <property type="project" value="InterPro"/>
</dbReference>
<dbReference type="AlphaFoldDB" id="A0A7X6QMR1"/>
<name>A0A7X6QMR1_9MICC</name>
<feature type="transmembrane region" description="Helical" evidence="6">
    <location>
        <begin position="47"/>
        <end position="68"/>
    </location>
</feature>
<dbReference type="EMBL" id="JAAZSQ010000105">
    <property type="protein sequence ID" value="NKX56957.1"/>
    <property type="molecule type" value="Genomic_DNA"/>
</dbReference>
<keyword evidence="4 6" id="KW-1133">Transmembrane helix</keyword>
<evidence type="ECO:0000256" key="3">
    <source>
        <dbReference type="ARBA" id="ARBA00022692"/>
    </source>
</evidence>
<evidence type="ECO:0000313" key="8">
    <source>
        <dbReference type="EMBL" id="NKX56957.1"/>
    </source>
</evidence>
<dbReference type="InterPro" id="IPR032694">
    <property type="entry name" value="CopC/D"/>
</dbReference>
<evidence type="ECO:0000256" key="5">
    <source>
        <dbReference type="ARBA" id="ARBA00023136"/>
    </source>
</evidence>
<protein>
    <submittedName>
        <fullName evidence="8">CopD family protein</fullName>
    </submittedName>
</protein>
<gene>
    <name evidence="8" type="ORF">HGG74_21085</name>
</gene>
<evidence type="ECO:0000313" key="9">
    <source>
        <dbReference type="Proteomes" id="UP000544090"/>
    </source>
</evidence>
<evidence type="ECO:0000256" key="2">
    <source>
        <dbReference type="ARBA" id="ARBA00022475"/>
    </source>
</evidence>
<organism evidence="8 9">
    <name type="scientific">Arthrobacter mobilis</name>
    <dbReference type="NCBI Taxonomy" id="2724944"/>
    <lineage>
        <taxon>Bacteria</taxon>
        <taxon>Bacillati</taxon>
        <taxon>Actinomycetota</taxon>
        <taxon>Actinomycetes</taxon>
        <taxon>Micrococcales</taxon>
        <taxon>Micrococcaceae</taxon>
        <taxon>Arthrobacter</taxon>
    </lineage>
</organism>
<feature type="non-terminal residue" evidence="8">
    <location>
        <position position="1"/>
    </location>
</feature>
<dbReference type="PANTHER" id="PTHR34820:SF4">
    <property type="entry name" value="INNER MEMBRANE PROTEIN YEBZ"/>
    <property type="match status" value="1"/>
</dbReference>
<keyword evidence="5 6" id="KW-0472">Membrane</keyword>
<proteinExistence type="predicted"/>
<reference evidence="8 9" key="1">
    <citation type="submission" date="2020-04" db="EMBL/GenBank/DDBJ databases">
        <title>Arthrobacter sp. nov.</title>
        <authorList>
            <person name="Liu S."/>
        </authorList>
    </citation>
    <scope>NUCLEOTIDE SEQUENCE [LARGE SCALE GENOMIC DNA]</scope>
    <source>
        <strain evidence="8 9">E918</strain>
    </source>
</reference>
<keyword evidence="9" id="KW-1185">Reference proteome</keyword>
<dbReference type="Proteomes" id="UP000544090">
    <property type="component" value="Unassembled WGS sequence"/>
</dbReference>
<accession>A0A7X6QMR1</accession>